<protein>
    <submittedName>
        <fullName evidence="1">Uncharacterized protein</fullName>
    </submittedName>
</protein>
<name>A0A246HKK1_STEMA</name>
<reference evidence="1 3" key="1">
    <citation type="submission" date="2017-06" db="EMBL/GenBank/DDBJ databases">
        <authorList>
            <person name="Kim H.J."/>
            <person name="Triplett B.A."/>
        </authorList>
    </citation>
    <scope>NUCLEOTIDE SEQUENCE [LARGE SCALE GENOMIC DNA]</scope>
    <source>
        <strain evidence="1 3">13146</strain>
    </source>
</reference>
<evidence type="ECO:0000313" key="1">
    <source>
        <dbReference type="EMBL" id="OWQ52149.1"/>
    </source>
</evidence>
<dbReference type="EMBL" id="SRYW01000009">
    <property type="protein sequence ID" value="TGY33646.1"/>
    <property type="molecule type" value="Genomic_DNA"/>
</dbReference>
<evidence type="ECO:0000313" key="4">
    <source>
        <dbReference type="Proteomes" id="UP000306631"/>
    </source>
</evidence>
<dbReference type="OrthoDB" id="6064832at2"/>
<dbReference type="EMBL" id="NIVS01000034">
    <property type="protein sequence ID" value="OWQ52149.1"/>
    <property type="molecule type" value="Genomic_DNA"/>
</dbReference>
<dbReference type="Proteomes" id="UP000306631">
    <property type="component" value="Unassembled WGS sequence"/>
</dbReference>
<proteinExistence type="predicted"/>
<gene>
    <name evidence="1" type="ORF">CEE60_13645</name>
    <name evidence="2" type="ORF">E5352_11960</name>
</gene>
<dbReference type="Proteomes" id="UP000198157">
    <property type="component" value="Unassembled WGS sequence"/>
</dbReference>
<evidence type="ECO:0000313" key="2">
    <source>
        <dbReference type="EMBL" id="TGY33646.1"/>
    </source>
</evidence>
<comment type="caution">
    <text evidence="1">The sequence shown here is derived from an EMBL/GenBank/DDBJ whole genome shotgun (WGS) entry which is preliminary data.</text>
</comment>
<accession>A0A246HKK1</accession>
<dbReference type="AlphaFoldDB" id="A0A246HKK1"/>
<evidence type="ECO:0000313" key="3">
    <source>
        <dbReference type="Proteomes" id="UP000198157"/>
    </source>
</evidence>
<reference evidence="2 4" key="2">
    <citation type="submission" date="2019-04" db="EMBL/GenBank/DDBJ databases">
        <title>Microbes associate with the intestines of laboratory mice.</title>
        <authorList>
            <person name="Navarre W."/>
            <person name="Wong E."/>
            <person name="Huang K."/>
            <person name="Tropini C."/>
            <person name="Ng K."/>
            <person name="Yu B."/>
        </authorList>
    </citation>
    <scope>NUCLEOTIDE SEQUENCE [LARGE SCALE GENOMIC DNA]</scope>
    <source>
        <strain evidence="2 4">NM62_B4-13</strain>
    </source>
</reference>
<dbReference type="RefSeq" id="WP_088434332.1">
    <property type="nucleotide sequence ID" value="NZ_SRYW01000009.1"/>
</dbReference>
<sequence>MQVNIKKKVRAVGEASYHPWPELNHAARVLRRAAREQGASKLHVVTGAVVLTAFAVEAFCQTLGPDLFPDRWASGAKPLVEKAVLRKLELIGHEVGVDVDYNQEPWIHVSALFEAKRQLLTPSSSPVPLDEDVSVDEDADPRFDVHAAVQRHFRPLHNLVQLEKVAAEVNKGLLNIWDAAGGAEAVLDVLGHTSWAIQSAE</sequence>
<organism evidence="1 3">
    <name type="scientific">Stenotrophomonas maltophilia</name>
    <name type="common">Pseudomonas maltophilia</name>
    <name type="synonym">Xanthomonas maltophilia</name>
    <dbReference type="NCBI Taxonomy" id="40324"/>
    <lineage>
        <taxon>Bacteria</taxon>
        <taxon>Pseudomonadati</taxon>
        <taxon>Pseudomonadota</taxon>
        <taxon>Gammaproteobacteria</taxon>
        <taxon>Lysobacterales</taxon>
        <taxon>Lysobacteraceae</taxon>
        <taxon>Stenotrophomonas</taxon>
        <taxon>Stenotrophomonas maltophilia group</taxon>
    </lineage>
</organism>